<reference evidence="1 2" key="1">
    <citation type="submission" date="2019-03" db="EMBL/GenBank/DDBJ databases">
        <title>Genomic Encyclopedia of Type Strains, Phase III (KMG-III): the genomes of soil and plant-associated and newly described type strains.</title>
        <authorList>
            <person name="Whitman W."/>
        </authorList>
    </citation>
    <scope>NUCLEOTIDE SEQUENCE [LARGE SCALE GENOMIC DNA]</scope>
    <source>
        <strain evidence="1 2">VKM Ac-2575</strain>
    </source>
</reference>
<evidence type="ECO:0000313" key="2">
    <source>
        <dbReference type="Proteomes" id="UP000295151"/>
    </source>
</evidence>
<comment type="caution">
    <text evidence="1">The sequence shown here is derived from an EMBL/GenBank/DDBJ whole genome shotgun (WGS) entry which is preliminary data.</text>
</comment>
<sequence>MSLTFPASFADGNEFPASLDESTRVALEVAAVQHAFEDGMLTDAWQLAWSMEPRLVETGRWQEVLVTQKVALTAALRLGDRLLEGQARLALGRACLEVGDHRRAGHHLAEGTSILRTLGVPLD</sequence>
<dbReference type="Proteomes" id="UP000295151">
    <property type="component" value="Unassembled WGS sequence"/>
</dbReference>
<organism evidence="1 2">
    <name type="scientific">Kribbella voronezhensis</name>
    <dbReference type="NCBI Taxonomy" id="2512212"/>
    <lineage>
        <taxon>Bacteria</taxon>
        <taxon>Bacillati</taxon>
        <taxon>Actinomycetota</taxon>
        <taxon>Actinomycetes</taxon>
        <taxon>Propionibacteriales</taxon>
        <taxon>Kribbellaceae</taxon>
        <taxon>Kribbella</taxon>
    </lineage>
</organism>
<proteinExistence type="predicted"/>
<dbReference type="RefSeq" id="WP_133981000.1">
    <property type="nucleotide sequence ID" value="NZ_SOCE01000001.1"/>
</dbReference>
<dbReference type="AlphaFoldDB" id="A0A4R7TG72"/>
<accession>A0A4R7TG72</accession>
<dbReference type="OrthoDB" id="9827774at2"/>
<dbReference type="EMBL" id="SOCE01000001">
    <property type="protein sequence ID" value="TDU91220.1"/>
    <property type="molecule type" value="Genomic_DNA"/>
</dbReference>
<evidence type="ECO:0000313" key="1">
    <source>
        <dbReference type="EMBL" id="TDU91220.1"/>
    </source>
</evidence>
<name>A0A4R7TG72_9ACTN</name>
<protein>
    <submittedName>
        <fullName evidence="1">Uncharacterized protein</fullName>
    </submittedName>
</protein>
<keyword evidence="2" id="KW-1185">Reference proteome</keyword>
<gene>
    <name evidence="1" type="ORF">EV138_4821</name>
</gene>